<reference evidence="1 2" key="1">
    <citation type="submission" date="2018-05" db="EMBL/GenBank/DDBJ databases">
        <authorList>
            <person name="Goeker M."/>
            <person name="Huntemann M."/>
            <person name="Clum A."/>
            <person name="Pillay M."/>
            <person name="Palaniappan K."/>
            <person name="Varghese N."/>
            <person name="Mikhailova N."/>
            <person name="Stamatis D."/>
            <person name="Reddy T."/>
            <person name="Daum C."/>
            <person name="Shapiro N."/>
            <person name="Ivanova N."/>
            <person name="Kyrpides N."/>
            <person name="Woyke T."/>
        </authorList>
    </citation>
    <scope>NUCLEOTIDE SEQUENCE [LARGE SCALE GENOMIC DNA]</scope>
    <source>
        <strain evidence="1 2">DSM 26524</strain>
    </source>
</reference>
<organism evidence="1 2">
    <name type="scientific">Murimonas intestini</name>
    <dbReference type="NCBI Taxonomy" id="1337051"/>
    <lineage>
        <taxon>Bacteria</taxon>
        <taxon>Bacillati</taxon>
        <taxon>Bacillota</taxon>
        <taxon>Clostridia</taxon>
        <taxon>Lachnospirales</taxon>
        <taxon>Lachnospiraceae</taxon>
        <taxon>Murimonas</taxon>
    </lineage>
</organism>
<dbReference type="EMBL" id="QGGY01000015">
    <property type="protein sequence ID" value="PWJ72902.1"/>
    <property type="molecule type" value="Genomic_DNA"/>
</dbReference>
<evidence type="ECO:0000313" key="1">
    <source>
        <dbReference type="EMBL" id="PWJ72902.1"/>
    </source>
</evidence>
<accession>A0AB73SZL5</accession>
<name>A0AB73SZL5_9FIRM</name>
<dbReference type="AlphaFoldDB" id="A0AB73SZL5"/>
<comment type="caution">
    <text evidence="1">The sequence shown here is derived from an EMBL/GenBank/DDBJ whole genome shotgun (WGS) entry which is preliminary data.</text>
</comment>
<evidence type="ECO:0000313" key="2">
    <source>
        <dbReference type="Proteomes" id="UP000245412"/>
    </source>
</evidence>
<keyword evidence="2" id="KW-1185">Reference proteome</keyword>
<dbReference type="RefSeq" id="WP_257497880.1">
    <property type="nucleotide sequence ID" value="NZ_JANKBI010000015.1"/>
</dbReference>
<protein>
    <submittedName>
        <fullName evidence="1">Uncharacterized protein</fullName>
    </submittedName>
</protein>
<sequence length="57" mass="6498">MKKREEKILLAKKIAVILSEQGVNVKEAKEIIEFAKGIIEYTSINPSGFNEFKDWTA</sequence>
<gene>
    <name evidence="1" type="ORF">C7383_11558</name>
</gene>
<dbReference type="Proteomes" id="UP000245412">
    <property type="component" value="Unassembled WGS sequence"/>
</dbReference>
<proteinExistence type="predicted"/>